<evidence type="ECO:0000256" key="1">
    <source>
        <dbReference type="ARBA" id="ARBA00022614"/>
    </source>
</evidence>
<organism evidence="4 5">
    <name type="scientific">Extremus antarcticus</name>
    <dbReference type="NCBI Taxonomy" id="702011"/>
    <lineage>
        <taxon>Eukaryota</taxon>
        <taxon>Fungi</taxon>
        <taxon>Dikarya</taxon>
        <taxon>Ascomycota</taxon>
        <taxon>Pezizomycotina</taxon>
        <taxon>Dothideomycetes</taxon>
        <taxon>Dothideomycetidae</taxon>
        <taxon>Mycosphaerellales</taxon>
        <taxon>Extremaceae</taxon>
        <taxon>Extremus</taxon>
    </lineage>
</organism>
<dbReference type="Proteomes" id="UP001271007">
    <property type="component" value="Unassembled WGS sequence"/>
</dbReference>
<dbReference type="GO" id="GO:0005737">
    <property type="term" value="C:cytoplasm"/>
    <property type="evidence" value="ECO:0007669"/>
    <property type="project" value="TreeGrafter"/>
</dbReference>
<evidence type="ECO:0000256" key="2">
    <source>
        <dbReference type="ARBA" id="ARBA00022737"/>
    </source>
</evidence>
<sequence>MLSRTKLLVKDGRSHMLTSGLPKEESPHFHKRRHVIVLKSRLTSTSRARDTSTSLPQREVLSAAVAMNIPSSPPILPTHEIASSPPVFPEELDELPVHPSFAVPVGASRKRQLSEYDSGSSDPWFSEASSDDYGSAEQQPRRKRLIRGPWWKTGRNSLRRSIMAKRETLWNGDSGVWLGSDPGSDDTIESTGSSRQGLSALAVAEKSLPTTALSSLSPQETLAVKAINACVDTGREVVDLSGFALTQLSDATVRPLHQLIRHTHTDLTQPPSEDEFAPLTPSLQLFLSGNALDHLPPELFSLTAITVLSLRNNRLVRMPSAIGQLSNLKELNIAQNGIKWLPWEMLDLFHCRGSHRQITTRPNLLVDPVTNLREARPLHRPNVTSSEFNEHLSRWGETNGAFFQAMREWYSAEGEQWTMRHELELRLKLGRLKRTNYLQEASQAGMEINLCNEQLVYLASSAVRYFGVDGTPLRDTITSRVADESERYQAVIDPYVNAPPATATSVAPSLFELALRSLQANYTIQDSSQYPDDLASSVKHALQQAAAGAQYGNDRCSVCSRSFILARAEWMEFWFNGFPSQDCLTQETVLPFLRKACSWTCAKQSSELGAFRV</sequence>
<dbReference type="SUPFAM" id="SSF52058">
    <property type="entry name" value="L domain-like"/>
    <property type="match status" value="1"/>
</dbReference>
<name>A0AAJ0G6R0_9PEZI</name>
<dbReference type="EMBL" id="JAWDJX010000128">
    <property type="protein sequence ID" value="KAK3045967.1"/>
    <property type="molecule type" value="Genomic_DNA"/>
</dbReference>
<keyword evidence="5" id="KW-1185">Reference proteome</keyword>
<keyword evidence="1" id="KW-0433">Leucine-rich repeat</keyword>
<gene>
    <name evidence="4" type="ORF">LTR09_012510</name>
</gene>
<accession>A0AAJ0G6R0</accession>
<protein>
    <submittedName>
        <fullName evidence="4">Uncharacterized protein</fullName>
    </submittedName>
</protein>
<dbReference type="Gene3D" id="3.80.10.10">
    <property type="entry name" value="Ribonuclease Inhibitor"/>
    <property type="match status" value="1"/>
</dbReference>
<evidence type="ECO:0000256" key="3">
    <source>
        <dbReference type="SAM" id="MobiDB-lite"/>
    </source>
</evidence>
<proteinExistence type="predicted"/>
<dbReference type="Pfam" id="PF13855">
    <property type="entry name" value="LRR_8"/>
    <property type="match status" value="1"/>
</dbReference>
<dbReference type="PANTHER" id="PTHR48051:SF1">
    <property type="entry name" value="RAS SUPPRESSOR PROTEIN 1"/>
    <property type="match status" value="1"/>
</dbReference>
<dbReference type="InterPro" id="IPR001611">
    <property type="entry name" value="Leu-rich_rpt"/>
</dbReference>
<evidence type="ECO:0000313" key="5">
    <source>
        <dbReference type="Proteomes" id="UP001271007"/>
    </source>
</evidence>
<dbReference type="InterPro" id="IPR032675">
    <property type="entry name" value="LRR_dom_sf"/>
</dbReference>
<dbReference type="AlphaFoldDB" id="A0AAJ0G6R0"/>
<reference evidence="4" key="1">
    <citation type="submission" date="2023-04" db="EMBL/GenBank/DDBJ databases">
        <title>Black Yeasts Isolated from many extreme environments.</title>
        <authorList>
            <person name="Coleine C."/>
            <person name="Stajich J.E."/>
            <person name="Selbmann L."/>
        </authorList>
    </citation>
    <scope>NUCLEOTIDE SEQUENCE</scope>
    <source>
        <strain evidence="4">CCFEE 5312</strain>
    </source>
</reference>
<feature type="region of interest" description="Disordered" evidence="3">
    <location>
        <begin position="113"/>
        <end position="141"/>
    </location>
</feature>
<comment type="caution">
    <text evidence="4">The sequence shown here is derived from an EMBL/GenBank/DDBJ whole genome shotgun (WGS) entry which is preliminary data.</text>
</comment>
<dbReference type="InterPro" id="IPR050216">
    <property type="entry name" value="LRR_domain-containing"/>
</dbReference>
<keyword evidence="2" id="KW-0677">Repeat</keyword>
<evidence type="ECO:0000313" key="4">
    <source>
        <dbReference type="EMBL" id="KAK3045967.1"/>
    </source>
</evidence>
<dbReference type="PANTHER" id="PTHR48051">
    <property type="match status" value="1"/>
</dbReference>